<evidence type="ECO:0000256" key="3">
    <source>
        <dbReference type="ARBA" id="ARBA00022448"/>
    </source>
</evidence>
<gene>
    <name evidence="10" type="ORF">FC34_GL000947</name>
</gene>
<keyword evidence="3 8" id="KW-0813">Transport</keyword>
<feature type="transmembrane region" description="Helical" evidence="8">
    <location>
        <begin position="246"/>
        <end position="269"/>
    </location>
</feature>
<evidence type="ECO:0000313" key="10">
    <source>
        <dbReference type="EMBL" id="KRM71966.1"/>
    </source>
</evidence>
<evidence type="ECO:0000256" key="8">
    <source>
        <dbReference type="RuleBase" id="RU365088"/>
    </source>
</evidence>
<dbReference type="PROSITE" id="PS00216">
    <property type="entry name" value="SUGAR_TRANSPORT_1"/>
    <property type="match status" value="1"/>
</dbReference>
<dbReference type="PATRIC" id="fig|1423727.3.peg.953"/>
<dbReference type="AlphaFoldDB" id="A0A0R2AX04"/>
<comment type="caution">
    <text evidence="10">The sequence shown here is derived from an EMBL/GenBank/DDBJ whole genome shotgun (WGS) entry which is preliminary data.</text>
</comment>
<evidence type="ECO:0000259" key="9">
    <source>
        <dbReference type="PROSITE" id="PS50850"/>
    </source>
</evidence>
<feature type="transmembrane region" description="Helical" evidence="8">
    <location>
        <begin position="215"/>
        <end position="234"/>
    </location>
</feature>
<sequence length="395" mass="41943">MPMPNVKHRWLLLVLLGTLSAFGPLSMDLYLPGLPELQQQLHTTPALAQLTITASLIGLAVGQLLMGPLSDYLGRKKPLYAGLVIFMVTSFLAAITDNIWWLIILRVLQGVGGSAGQVLSRSIARDLFNGHQLTRFLAILMAINGIFPIISPVIGSGILVFTSWRGIFILLAVIGLILIGLTMTTLPETLPVDRRTNHISRAFIEMGQLVGNRAFMTYVLAQGFVYGALFSYISGSTFVYQDYYGLSAGVFSLFYAFNGLGIVTVTKLTGNLTGRFSEQKLLKISVLLGTVAAIVLLINAMTINAFAIMVAGLLVVVSLVGMVNTTATSLGMQLSGEHAGGASALLGLGMNAIGGLMSPLVGAFGTNSVTPMASLILASEVLAVIVLFTFKGEQS</sequence>
<comment type="similarity">
    <text evidence="2 8">Belongs to the major facilitator superfamily. Bcr/CmlA family.</text>
</comment>
<keyword evidence="5 8" id="KW-0812">Transmembrane</keyword>
<feature type="domain" description="Major facilitator superfamily (MFS) profile" evidence="9">
    <location>
        <begin position="12"/>
        <end position="395"/>
    </location>
</feature>
<dbReference type="PROSITE" id="PS50850">
    <property type="entry name" value="MFS"/>
    <property type="match status" value="1"/>
</dbReference>
<feature type="transmembrane region" description="Helical" evidence="8">
    <location>
        <begin position="306"/>
        <end position="327"/>
    </location>
</feature>
<dbReference type="STRING" id="1423727.FC34_GL000947"/>
<dbReference type="EMBL" id="AYZQ01000002">
    <property type="protein sequence ID" value="KRM71966.1"/>
    <property type="molecule type" value="Genomic_DNA"/>
</dbReference>
<dbReference type="NCBIfam" id="TIGR00710">
    <property type="entry name" value="efflux_Bcr_CflA"/>
    <property type="match status" value="1"/>
</dbReference>
<feature type="transmembrane region" description="Helical" evidence="8">
    <location>
        <begin position="46"/>
        <end position="66"/>
    </location>
</feature>
<comment type="caution">
    <text evidence="8">Lacks conserved residue(s) required for the propagation of feature annotation.</text>
</comment>
<dbReference type="Pfam" id="PF07690">
    <property type="entry name" value="MFS_1"/>
    <property type="match status" value="1"/>
</dbReference>
<evidence type="ECO:0000256" key="2">
    <source>
        <dbReference type="ARBA" id="ARBA00006236"/>
    </source>
</evidence>
<feature type="transmembrane region" description="Helical" evidence="8">
    <location>
        <begin position="339"/>
        <end position="360"/>
    </location>
</feature>
<protein>
    <recommendedName>
        <fullName evidence="8">Bcr/CflA family efflux transporter</fullName>
    </recommendedName>
</protein>
<organism evidence="10 11">
    <name type="scientific">Lacticaseibacillus brantae DSM 23927</name>
    <dbReference type="NCBI Taxonomy" id="1423727"/>
    <lineage>
        <taxon>Bacteria</taxon>
        <taxon>Bacillati</taxon>
        <taxon>Bacillota</taxon>
        <taxon>Bacilli</taxon>
        <taxon>Lactobacillales</taxon>
        <taxon>Lactobacillaceae</taxon>
        <taxon>Lacticaseibacillus</taxon>
    </lineage>
</organism>
<accession>A0A0R2AX04</accession>
<proteinExistence type="inferred from homology"/>
<evidence type="ECO:0000256" key="5">
    <source>
        <dbReference type="ARBA" id="ARBA00022692"/>
    </source>
</evidence>
<reference evidence="10 11" key="1">
    <citation type="journal article" date="2015" name="Genome Announc.">
        <title>Expanding the biotechnology potential of lactobacilli through comparative genomics of 213 strains and associated genera.</title>
        <authorList>
            <person name="Sun Z."/>
            <person name="Harris H.M."/>
            <person name="McCann A."/>
            <person name="Guo C."/>
            <person name="Argimon S."/>
            <person name="Zhang W."/>
            <person name="Yang X."/>
            <person name="Jeffery I.B."/>
            <person name="Cooney J.C."/>
            <person name="Kagawa T.F."/>
            <person name="Liu W."/>
            <person name="Song Y."/>
            <person name="Salvetti E."/>
            <person name="Wrobel A."/>
            <person name="Rasinkangas P."/>
            <person name="Parkhill J."/>
            <person name="Rea M.C."/>
            <person name="O'Sullivan O."/>
            <person name="Ritari J."/>
            <person name="Douillard F.P."/>
            <person name="Paul Ross R."/>
            <person name="Yang R."/>
            <person name="Briner A.E."/>
            <person name="Felis G.E."/>
            <person name="de Vos W.M."/>
            <person name="Barrangou R."/>
            <person name="Klaenhammer T.R."/>
            <person name="Caufield P.W."/>
            <person name="Cui Y."/>
            <person name="Zhang H."/>
            <person name="O'Toole P.W."/>
        </authorList>
    </citation>
    <scope>NUCLEOTIDE SEQUENCE [LARGE SCALE GENOMIC DNA]</scope>
    <source>
        <strain evidence="10 11">DSM 23927</strain>
    </source>
</reference>
<keyword evidence="11" id="KW-1185">Reference proteome</keyword>
<dbReference type="Gene3D" id="1.20.1720.10">
    <property type="entry name" value="Multidrug resistance protein D"/>
    <property type="match status" value="1"/>
</dbReference>
<keyword evidence="7 8" id="KW-0472">Membrane</keyword>
<dbReference type="FunFam" id="1.20.1720.10:FF:000005">
    <property type="entry name" value="Bcr/CflA family efflux transporter"/>
    <property type="match status" value="1"/>
</dbReference>
<keyword evidence="6 8" id="KW-1133">Transmembrane helix</keyword>
<evidence type="ECO:0000256" key="7">
    <source>
        <dbReference type="ARBA" id="ARBA00023136"/>
    </source>
</evidence>
<feature type="transmembrane region" description="Helical" evidence="8">
    <location>
        <begin position="281"/>
        <end position="300"/>
    </location>
</feature>
<dbReference type="GO" id="GO:1990961">
    <property type="term" value="P:xenobiotic detoxification by transmembrane export across the plasma membrane"/>
    <property type="evidence" value="ECO:0007669"/>
    <property type="project" value="InterPro"/>
</dbReference>
<feature type="transmembrane region" description="Helical" evidence="8">
    <location>
        <begin position="167"/>
        <end position="186"/>
    </location>
</feature>
<evidence type="ECO:0000313" key="11">
    <source>
        <dbReference type="Proteomes" id="UP000051672"/>
    </source>
</evidence>
<dbReference type="InterPro" id="IPR004812">
    <property type="entry name" value="Efflux_drug-R_Bcr/CmlA"/>
</dbReference>
<dbReference type="InterPro" id="IPR005829">
    <property type="entry name" value="Sugar_transporter_CS"/>
</dbReference>
<dbReference type="SUPFAM" id="SSF103473">
    <property type="entry name" value="MFS general substrate transporter"/>
    <property type="match status" value="1"/>
</dbReference>
<dbReference type="InterPro" id="IPR020846">
    <property type="entry name" value="MFS_dom"/>
</dbReference>
<feature type="transmembrane region" description="Helical" evidence="8">
    <location>
        <begin position="78"/>
        <end position="95"/>
    </location>
</feature>
<comment type="subcellular location">
    <subcellularLocation>
        <location evidence="1 8">Cell membrane</location>
        <topology evidence="1 8">Multi-pass membrane protein</topology>
    </subcellularLocation>
</comment>
<keyword evidence="4 8" id="KW-1003">Cell membrane</keyword>
<evidence type="ECO:0000256" key="1">
    <source>
        <dbReference type="ARBA" id="ARBA00004651"/>
    </source>
</evidence>
<dbReference type="GO" id="GO:0042910">
    <property type="term" value="F:xenobiotic transmembrane transporter activity"/>
    <property type="evidence" value="ECO:0007669"/>
    <property type="project" value="InterPro"/>
</dbReference>
<evidence type="ECO:0000256" key="4">
    <source>
        <dbReference type="ARBA" id="ARBA00022475"/>
    </source>
</evidence>
<feature type="transmembrane region" description="Helical" evidence="8">
    <location>
        <begin position="136"/>
        <end position="161"/>
    </location>
</feature>
<dbReference type="GO" id="GO:0005886">
    <property type="term" value="C:plasma membrane"/>
    <property type="evidence" value="ECO:0007669"/>
    <property type="project" value="UniProtKB-SubCell"/>
</dbReference>
<dbReference type="InterPro" id="IPR011701">
    <property type="entry name" value="MFS"/>
</dbReference>
<name>A0A0R2AX04_9LACO</name>
<dbReference type="PANTHER" id="PTHR23502">
    <property type="entry name" value="MAJOR FACILITATOR SUPERFAMILY"/>
    <property type="match status" value="1"/>
</dbReference>
<dbReference type="PANTHER" id="PTHR23502:SF132">
    <property type="entry name" value="POLYAMINE TRANSPORTER 2-RELATED"/>
    <property type="match status" value="1"/>
</dbReference>
<dbReference type="InterPro" id="IPR036259">
    <property type="entry name" value="MFS_trans_sf"/>
</dbReference>
<evidence type="ECO:0000256" key="6">
    <source>
        <dbReference type="ARBA" id="ARBA00022989"/>
    </source>
</evidence>
<dbReference type="CDD" id="cd17320">
    <property type="entry name" value="MFS_MdfA_MDR_like"/>
    <property type="match status" value="1"/>
</dbReference>
<dbReference type="Proteomes" id="UP000051672">
    <property type="component" value="Unassembled WGS sequence"/>
</dbReference>
<feature type="transmembrane region" description="Helical" evidence="8">
    <location>
        <begin position="372"/>
        <end position="390"/>
    </location>
</feature>